<gene>
    <name evidence="2" type="ORF">Tci_008411</name>
</gene>
<proteinExistence type="predicted"/>
<feature type="region of interest" description="Disordered" evidence="1">
    <location>
        <begin position="1"/>
        <end position="36"/>
    </location>
</feature>
<name>A0A6L2JHE9_TANCI</name>
<evidence type="ECO:0000313" key="2">
    <source>
        <dbReference type="EMBL" id="GEU36433.1"/>
    </source>
</evidence>
<evidence type="ECO:0000256" key="1">
    <source>
        <dbReference type="SAM" id="MobiDB-lite"/>
    </source>
</evidence>
<feature type="compositionally biased region" description="Low complexity" evidence="1">
    <location>
        <begin position="20"/>
        <end position="34"/>
    </location>
</feature>
<dbReference type="AlphaFoldDB" id="A0A6L2JHE9"/>
<protein>
    <submittedName>
        <fullName evidence="2">Uncharacterized protein</fullName>
    </submittedName>
</protein>
<dbReference type="EMBL" id="BKCJ010000809">
    <property type="protein sequence ID" value="GEU36433.1"/>
    <property type="molecule type" value="Genomic_DNA"/>
</dbReference>
<comment type="caution">
    <text evidence="2">The sequence shown here is derived from an EMBL/GenBank/DDBJ whole genome shotgun (WGS) entry which is preliminary data.</text>
</comment>
<dbReference type="PANTHER" id="PTHR34780">
    <property type="entry name" value="OS08G0427800 PROTEIN"/>
    <property type="match status" value="1"/>
</dbReference>
<dbReference type="PANTHER" id="PTHR34780:SF5">
    <property type="entry name" value="OS02G0733900 PROTEIN"/>
    <property type="match status" value="1"/>
</dbReference>
<accession>A0A6L2JHE9</accession>
<reference evidence="2" key="1">
    <citation type="journal article" date="2019" name="Sci. Rep.">
        <title>Draft genome of Tanacetum cinerariifolium, the natural source of mosquito coil.</title>
        <authorList>
            <person name="Yamashiro T."/>
            <person name="Shiraishi A."/>
            <person name="Satake H."/>
            <person name="Nakayama K."/>
        </authorList>
    </citation>
    <scope>NUCLEOTIDE SEQUENCE</scope>
</reference>
<organism evidence="2">
    <name type="scientific">Tanacetum cinerariifolium</name>
    <name type="common">Dalmatian daisy</name>
    <name type="synonym">Chrysanthemum cinerariifolium</name>
    <dbReference type="NCBI Taxonomy" id="118510"/>
    <lineage>
        <taxon>Eukaryota</taxon>
        <taxon>Viridiplantae</taxon>
        <taxon>Streptophyta</taxon>
        <taxon>Embryophyta</taxon>
        <taxon>Tracheophyta</taxon>
        <taxon>Spermatophyta</taxon>
        <taxon>Magnoliopsida</taxon>
        <taxon>eudicotyledons</taxon>
        <taxon>Gunneridae</taxon>
        <taxon>Pentapetalae</taxon>
        <taxon>asterids</taxon>
        <taxon>campanulids</taxon>
        <taxon>Asterales</taxon>
        <taxon>Asteraceae</taxon>
        <taxon>Asteroideae</taxon>
        <taxon>Anthemideae</taxon>
        <taxon>Anthemidinae</taxon>
        <taxon>Tanacetum</taxon>
    </lineage>
</organism>
<sequence length="152" mass="17093">MFGDDAIPRPFGAPRKSKSQRSSASSSVTSGSSKNRVTELMQEQILLDREAKKESIDRELAARLAQEHESIDATMNTHHEIDSETIDVKYIVGDVVAIHSQVRKIKQEFEKTMHLAALEQPEIRPVLRESSKKLKRSRSPLGISNRPIYVGN</sequence>